<protein>
    <submittedName>
        <fullName evidence="1">Uncharacterized protein</fullName>
    </submittedName>
</protein>
<accession>A0ACC0RQI9</accession>
<comment type="caution">
    <text evidence="1">The sequence shown here is derived from an EMBL/GenBank/DDBJ whole genome shotgun (WGS) entry which is preliminary data.</text>
</comment>
<proteinExistence type="predicted"/>
<dbReference type="Proteomes" id="UP000006729">
    <property type="component" value="Chromosome 17"/>
</dbReference>
<sequence>MLFPEVSLWRGGGMPIPMGLLYYSYSANASTRGIIPHTISQNSNFLKPVGLDSYFSAGNHKCHIIMTFSRNIFSVLFLTRWRIPHLLICILFFTPILYGYFNSFLIFFVLSTNTFLFLSNNKR</sequence>
<dbReference type="EMBL" id="CM009306">
    <property type="protein sequence ID" value="KAI9379339.1"/>
    <property type="molecule type" value="Genomic_DNA"/>
</dbReference>
<reference evidence="1 2" key="1">
    <citation type="journal article" date="2006" name="Science">
        <title>The genome of black cottonwood, Populus trichocarpa (Torr. &amp; Gray).</title>
        <authorList>
            <person name="Tuskan G.A."/>
            <person name="Difazio S."/>
            <person name="Jansson S."/>
            <person name="Bohlmann J."/>
            <person name="Grigoriev I."/>
            <person name="Hellsten U."/>
            <person name="Putnam N."/>
            <person name="Ralph S."/>
            <person name="Rombauts S."/>
            <person name="Salamov A."/>
            <person name="Schein J."/>
            <person name="Sterck L."/>
            <person name="Aerts A."/>
            <person name="Bhalerao R.R."/>
            <person name="Bhalerao R.P."/>
            <person name="Blaudez D."/>
            <person name="Boerjan W."/>
            <person name="Brun A."/>
            <person name="Brunner A."/>
            <person name="Busov V."/>
            <person name="Campbell M."/>
            <person name="Carlson J."/>
            <person name="Chalot M."/>
            <person name="Chapman J."/>
            <person name="Chen G.L."/>
            <person name="Cooper D."/>
            <person name="Coutinho P.M."/>
            <person name="Couturier J."/>
            <person name="Covert S."/>
            <person name="Cronk Q."/>
            <person name="Cunningham R."/>
            <person name="Davis J."/>
            <person name="Degroeve S."/>
            <person name="Dejardin A."/>
            <person name="Depamphilis C."/>
            <person name="Detter J."/>
            <person name="Dirks B."/>
            <person name="Dubchak I."/>
            <person name="Duplessis S."/>
            <person name="Ehlting J."/>
            <person name="Ellis B."/>
            <person name="Gendler K."/>
            <person name="Goodstein D."/>
            <person name="Gribskov M."/>
            <person name="Grimwood J."/>
            <person name="Groover A."/>
            <person name="Gunter L."/>
            <person name="Hamberger B."/>
            <person name="Heinze B."/>
            <person name="Helariutta Y."/>
            <person name="Henrissat B."/>
            <person name="Holligan D."/>
            <person name="Holt R."/>
            <person name="Huang W."/>
            <person name="Islam-Faridi N."/>
            <person name="Jones S."/>
            <person name="Jones-Rhoades M."/>
            <person name="Jorgensen R."/>
            <person name="Joshi C."/>
            <person name="Kangasjarvi J."/>
            <person name="Karlsson J."/>
            <person name="Kelleher C."/>
            <person name="Kirkpatrick R."/>
            <person name="Kirst M."/>
            <person name="Kohler A."/>
            <person name="Kalluri U."/>
            <person name="Larimer F."/>
            <person name="Leebens-Mack J."/>
            <person name="Leple J.C."/>
            <person name="Locascio P."/>
            <person name="Lou Y."/>
            <person name="Lucas S."/>
            <person name="Martin F."/>
            <person name="Montanini B."/>
            <person name="Napoli C."/>
            <person name="Nelson D.R."/>
            <person name="Nelson C."/>
            <person name="Nieminen K."/>
            <person name="Nilsson O."/>
            <person name="Pereda V."/>
            <person name="Peter G."/>
            <person name="Philippe R."/>
            <person name="Pilate G."/>
            <person name="Poliakov A."/>
            <person name="Razumovskaya J."/>
            <person name="Richardson P."/>
            <person name="Rinaldi C."/>
            <person name="Ritland K."/>
            <person name="Rouze P."/>
            <person name="Ryaboy D."/>
            <person name="Schmutz J."/>
            <person name="Schrader J."/>
            <person name="Segerman B."/>
            <person name="Shin H."/>
            <person name="Siddiqui A."/>
            <person name="Sterky F."/>
            <person name="Terry A."/>
            <person name="Tsai C.J."/>
            <person name="Uberbacher E."/>
            <person name="Unneberg P."/>
            <person name="Vahala J."/>
            <person name="Wall K."/>
            <person name="Wessler S."/>
            <person name="Yang G."/>
            <person name="Yin T."/>
            <person name="Douglas C."/>
            <person name="Marra M."/>
            <person name="Sandberg G."/>
            <person name="Van de Peer Y."/>
            <person name="Rokhsar D."/>
        </authorList>
    </citation>
    <scope>NUCLEOTIDE SEQUENCE [LARGE SCALE GENOMIC DNA]</scope>
    <source>
        <strain evidence="2">cv. Nisqually</strain>
    </source>
</reference>
<name>A0ACC0RQI9_POPTR</name>
<evidence type="ECO:0000313" key="2">
    <source>
        <dbReference type="Proteomes" id="UP000006729"/>
    </source>
</evidence>
<organism evidence="1 2">
    <name type="scientific">Populus trichocarpa</name>
    <name type="common">Western balsam poplar</name>
    <name type="synonym">Populus balsamifera subsp. trichocarpa</name>
    <dbReference type="NCBI Taxonomy" id="3694"/>
    <lineage>
        <taxon>Eukaryota</taxon>
        <taxon>Viridiplantae</taxon>
        <taxon>Streptophyta</taxon>
        <taxon>Embryophyta</taxon>
        <taxon>Tracheophyta</taxon>
        <taxon>Spermatophyta</taxon>
        <taxon>Magnoliopsida</taxon>
        <taxon>eudicotyledons</taxon>
        <taxon>Gunneridae</taxon>
        <taxon>Pentapetalae</taxon>
        <taxon>rosids</taxon>
        <taxon>fabids</taxon>
        <taxon>Malpighiales</taxon>
        <taxon>Salicaceae</taxon>
        <taxon>Saliceae</taxon>
        <taxon>Populus</taxon>
    </lineage>
</organism>
<evidence type="ECO:0000313" key="1">
    <source>
        <dbReference type="EMBL" id="KAI9379339.1"/>
    </source>
</evidence>
<gene>
    <name evidence="1" type="ORF">POPTR_017G080801v4</name>
</gene>
<keyword evidence="2" id="KW-1185">Reference proteome</keyword>